<protein>
    <recommendedName>
        <fullName evidence="5">Thioredoxin domain-containing protein</fullName>
    </recommendedName>
</protein>
<sequence length="289" mass="33214">MSDDEGSEKVQAPQPQQFIPFLFNVDDFTTQVLNDECNLCCIVVTSTMCPVSGIHKLKYPKVKASTREGGDDKDEEEEEEAEEEDEEENDTARRQDSFFNKMKTTIVENKETLFQRRHVRFFHVCHCEKGEVNIAPLIAADPTLTLTGRQPNAQETAAFHEKAHTQLLELLRTFNVYSTPTLLFYVKGEPLRYSSCKNTTNDALRQIVSTVDAKGDRDVLRAGGINLPKWEDALNNAVVLRNDLMREYDAAVKQKLKEERKEARRLARLARRQQKKDEEAEEEEEEEDN</sequence>
<evidence type="ECO:0000313" key="4">
    <source>
        <dbReference type="Proteomes" id="UP000015354"/>
    </source>
</evidence>
<evidence type="ECO:0008006" key="5">
    <source>
        <dbReference type="Google" id="ProtNLM"/>
    </source>
</evidence>
<keyword evidence="4" id="KW-1185">Reference proteome</keyword>
<dbReference type="AlphaFoldDB" id="S9VDL7"/>
<feature type="region of interest" description="Disordered" evidence="1">
    <location>
        <begin position="62"/>
        <end position="95"/>
    </location>
</feature>
<feature type="compositionally biased region" description="Acidic residues" evidence="1">
    <location>
        <begin position="71"/>
        <end position="89"/>
    </location>
</feature>
<reference evidence="2 4" key="1">
    <citation type="journal article" date="2013" name="PLoS ONE">
        <title>Predicting the Proteins of Angomonas deanei, Strigomonas culicis and Their Respective Endosymbionts Reveals New Aspects of the Trypanosomatidae Family.</title>
        <authorList>
            <person name="Motta M.C."/>
            <person name="Martins A.C."/>
            <person name="de Souza S.S."/>
            <person name="Catta-Preta C.M."/>
            <person name="Silva R."/>
            <person name="Klein C.C."/>
            <person name="de Almeida L.G."/>
            <person name="de Lima Cunha O."/>
            <person name="Ciapina L.P."/>
            <person name="Brocchi M."/>
            <person name="Colabardini A.C."/>
            <person name="de Araujo Lima B."/>
            <person name="Machado C.R."/>
            <person name="de Almeida Soares C.M."/>
            <person name="Probst C.M."/>
            <person name="de Menezes C.B."/>
            <person name="Thompson C.E."/>
            <person name="Bartholomeu D.C."/>
            <person name="Gradia D.F."/>
            <person name="Pavoni D.P."/>
            <person name="Grisard E.C."/>
            <person name="Fantinatti-Garboggini F."/>
            <person name="Marchini F.K."/>
            <person name="Rodrigues-Luiz G.F."/>
            <person name="Wagner G."/>
            <person name="Goldman G.H."/>
            <person name="Fietto J.L."/>
            <person name="Elias M.C."/>
            <person name="Goldman M.H."/>
            <person name="Sagot M.F."/>
            <person name="Pereira M."/>
            <person name="Stoco P.H."/>
            <person name="de Mendonca-Neto R.P."/>
            <person name="Teixeira S.M."/>
            <person name="Maciel T.E."/>
            <person name="de Oliveira Mendes T.A."/>
            <person name="Urmenyi T.P."/>
            <person name="de Souza W."/>
            <person name="Schenkman S."/>
            <person name="de Vasconcelos A.T."/>
        </authorList>
    </citation>
    <scope>NUCLEOTIDE SEQUENCE [LARGE SCALE GENOMIC DNA]</scope>
</reference>
<dbReference type="EMBL" id="ATMH01006847">
    <property type="protein sequence ID" value="EPY25091.1"/>
    <property type="molecule type" value="Genomic_DNA"/>
</dbReference>
<reference evidence="2" key="2">
    <citation type="submission" date="2013-03" db="EMBL/GenBank/DDBJ databases">
        <authorList>
            <person name="Motta M.C.M."/>
            <person name="Martins A.C.A."/>
            <person name="Preta C.M.C.C."/>
            <person name="Silva R."/>
            <person name="de Souza S.S."/>
            <person name="Klein C.C."/>
            <person name="de Almeida L.G.P."/>
            <person name="Cunha O.L."/>
            <person name="Colabardini A.C."/>
            <person name="Lima B.A."/>
            <person name="Machado C.R."/>
            <person name="Soares C.M.A."/>
            <person name="de Menezes C.B.A."/>
            <person name="Bartolomeu D.C."/>
            <person name="Grisard E.C."/>
            <person name="Fantinatti-Garboggini F."/>
            <person name="Rodrigues-Luiz G.F."/>
            <person name="Wagner G."/>
            <person name="Goldman G.H."/>
            <person name="Fietto J.L.R."/>
            <person name="Ciapina L.P."/>
            <person name="Brocchi M."/>
            <person name="Elias M.C."/>
            <person name="Goldman M.H.S."/>
            <person name="Sagot M.-F."/>
            <person name="Pereira M."/>
            <person name="Stoco P.H."/>
            <person name="Teixeira S.M.R."/>
            <person name="de Mendonca-Neto R.P."/>
            <person name="Maciel T.E.F."/>
            <person name="Mendes T.A.O."/>
            <person name="Urmenyi T.P."/>
            <person name="Teixeira M.M.G."/>
            <person name="de Camargo E.F.P."/>
            <person name="de Sousa W."/>
            <person name="Schenkman S."/>
            <person name="de Vasconcelos A.T.R."/>
        </authorList>
    </citation>
    <scope>NUCLEOTIDE SEQUENCE</scope>
</reference>
<dbReference type="OrthoDB" id="277355at2759"/>
<name>S9VDL7_9TRYP</name>
<feature type="region of interest" description="Disordered" evidence="1">
    <location>
        <begin position="263"/>
        <end position="289"/>
    </location>
</feature>
<evidence type="ECO:0000313" key="3">
    <source>
        <dbReference type="EMBL" id="EPY30673.1"/>
    </source>
</evidence>
<dbReference type="Proteomes" id="UP000015354">
    <property type="component" value="Unassembled WGS sequence"/>
</dbReference>
<organism evidence="2 4">
    <name type="scientific">Strigomonas culicis</name>
    <dbReference type="NCBI Taxonomy" id="28005"/>
    <lineage>
        <taxon>Eukaryota</taxon>
        <taxon>Discoba</taxon>
        <taxon>Euglenozoa</taxon>
        <taxon>Kinetoplastea</taxon>
        <taxon>Metakinetoplastina</taxon>
        <taxon>Trypanosomatida</taxon>
        <taxon>Trypanosomatidae</taxon>
        <taxon>Strigomonadinae</taxon>
        <taxon>Strigomonas</taxon>
    </lineage>
</organism>
<evidence type="ECO:0000313" key="2">
    <source>
        <dbReference type="EMBL" id="EPY25091.1"/>
    </source>
</evidence>
<evidence type="ECO:0000256" key="1">
    <source>
        <dbReference type="SAM" id="MobiDB-lite"/>
    </source>
</evidence>
<feature type="compositionally biased region" description="Acidic residues" evidence="1">
    <location>
        <begin position="279"/>
        <end position="289"/>
    </location>
</feature>
<dbReference type="EMBL" id="ATMH01003950">
    <property type="protein sequence ID" value="EPY30673.1"/>
    <property type="molecule type" value="Genomic_DNA"/>
</dbReference>
<comment type="caution">
    <text evidence="2">The sequence shown here is derived from an EMBL/GenBank/DDBJ whole genome shotgun (WGS) entry which is preliminary data.</text>
</comment>
<proteinExistence type="predicted"/>
<accession>S9VDL7</accession>
<gene>
    <name evidence="3" type="ORF">STCU_03950</name>
    <name evidence="2" type="ORF">STCU_06847</name>
</gene>